<sequence>MTADHQGGAPMPRPESPTVRRIMLGIRLRALRTRAGVAADDAARHIARTDSTISRMETGQSSVPARVLERLVELYGATPEEIAQLTELAKAARQRGWWQRYGEVLHPGFEFYLGLEAEATEMHAYVSEWVPGILQSPEYARAVLSVEPRPPSEEEIQARIEARTARQAILSGDDPLQYWVVLDESVLHRAVGSSQIMAEQLRVLLTQARRRNIKVQVLPFSIGAHPGTCGSFTLLTLDLGDAAVSEYVYVENRAGSLLMDKVPEVETHRLAFDSLRAQALSPRDSIAMIEKIATDWEQPERLGG</sequence>
<dbReference type="InterPro" id="IPR010982">
    <property type="entry name" value="Lambda_DNA-bd_dom_sf"/>
</dbReference>
<dbReference type="PROSITE" id="PS50943">
    <property type="entry name" value="HTH_CROC1"/>
    <property type="match status" value="1"/>
</dbReference>
<comment type="caution">
    <text evidence="2">The sequence shown here is derived from an EMBL/GenBank/DDBJ whole genome shotgun (WGS) entry which is preliminary data.</text>
</comment>
<dbReference type="Pfam" id="PF13560">
    <property type="entry name" value="HTH_31"/>
    <property type="match status" value="1"/>
</dbReference>
<dbReference type="SMART" id="SM00530">
    <property type="entry name" value="HTH_XRE"/>
    <property type="match status" value="1"/>
</dbReference>
<organism evidence="2 3">
    <name type="scientific">Actinomadura spongiicola</name>
    <dbReference type="NCBI Taxonomy" id="2303421"/>
    <lineage>
        <taxon>Bacteria</taxon>
        <taxon>Bacillati</taxon>
        <taxon>Actinomycetota</taxon>
        <taxon>Actinomycetes</taxon>
        <taxon>Streptosporangiales</taxon>
        <taxon>Thermomonosporaceae</taxon>
        <taxon>Actinomadura</taxon>
    </lineage>
</organism>
<dbReference type="CDD" id="cd00093">
    <property type="entry name" value="HTH_XRE"/>
    <property type="match status" value="1"/>
</dbReference>
<dbReference type="Proteomes" id="UP000262882">
    <property type="component" value="Unassembled WGS sequence"/>
</dbReference>
<protein>
    <submittedName>
        <fullName evidence="2">XRE family transcriptional regulator</fullName>
    </submittedName>
</protein>
<proteinExistence type="predicted"/>
<dbReference type="SUPFAM" id="SSF47413">
    <property type="entry name" value="lambda repressor-like DNA-binding domains"/>
    <property type="match status" value="1"/>
</dbReference>
<dbReference type="InterPro" id="IPR043917">
    <property type="entry name" value="DUF5753"/>
</dbReference>
<evidence type="ECO:0000313" key="2">
    <source>
        <dbReference type="EMBL" id="RFS87340.1"/>
    </source>
</evidence>
<dbReference type="GO" id="GO:0003677">
    <property type="term" value="F:DNA binding"/>
    <property type="evidence" value="ECO:0007669"/>
    <property type="project" value="InterPro"/>
</dbReference>
<evidence type="ECO:0000313" key="3">
    <source>
        <dbReference type="Proteomes" id="UP000262882"/>
    </source>
</evidence>
<gene>
    <name evidence="2" type="ORF">D0T12_03655</name>
</gene>
<feature type="domain" description="HTH cro/C1-type" evidence="1">
    <location>
        <begin position="28"/>
        <end position="82"/>
    </location>
</feature>
<reference evidence="2 3" key="1">
    <citation type="submission" date="2018-08" db="EMBL/GenBank/DDBJ databases">
        <title>Actinomadura spongicola sp. nov., isolated from marine sponge Leucetta chagosensis.</title>
        <authorList>
            <person name="Li L."/>
            <person name="Lin H.W."/>
        </authorList>
    </citation>
    <scope>NUCLEOTIDE SEQUENCE [LARGE SCALE GENOMIC DNA]</scope>
    <source>
        <strain evidence="2 3">LHW52907</strain>
    </source>
</reference>
<dbReference type="Pfam" id="PF19054">
    <property type="entry name" value="DUF5753"/>
    <property type="match status" value="1"/>
</dbReference>
<name>A0A372GPQ2_9ACTN</name>
<dbReference type="InterPro" id="IPR001387">
    <property type="entry name" value="Cro/C1-type_HTH"/>
</dbReference>
<accession>A0A372GPQ2</accession>
<evidence type="ECO:0000259" key="1">
    <source>
        <dbReference type="PROSITE" id="PS50943"/>
    </source>
</evidence>
<dbReference type="EMBL" id="QVNQ01000001">
    <property type="protein sequence ID" value="RFS87340.1"/>
    <property type="molecule type" value="Genomic_DNA"/>
</dbReference>
<dbReference type="AlphaFoldDB" id="A0A372GPQ2"/>
<keyword evidence="3" id="KW-1185">Reference proteome</keyword>
<dbReference type="Gene3D" id="1.10.260.40">
    <property type="entry name" value="lambda repressor-like DNA-binding domains"/>
    <property type="match status" value="1"/>
</dbReference>